<dbReference type="Proteomes" id="UP001529338">
    <property type="component" value="Unassembled WGS sequence"/>
</dbReference>
<organism evidence="10 11">
    <name type="scientific">Cellulomonas alba</name>
    <dbReference type="NCBI Taxonomy" id="3053467"/>
    <lineage>
        <taxon>Bacteria</taxon>
        <taxon>Bacillati</taxon>
        <taxon>Actinomycetota</taxon>
        <taxon>Actinomycetes</taxon>
        <taxon>Micrococcales</taxon>
        <taxon>Cellulomonadaceae</taxon>
        <taxon>Cellulomonas</taxon>
    </lineage>
</organism>
<accession>A0ABT7SJT4</accession>
<evidence type="ECO:0000256" key="1">
    <source>
        <dbReference type="ARBA" id="ARBA00004651"/>
    </source>
</evidence>
<dbReference type="EMBL" id="JAUCGQ010000003">
    <property type="protein sequence ID" value="MDM7856445.1"/>
    <property type="molecule type" value="Genomic_DNA"/>
</dbReference>
<dbReference type="InterPro" id="IPR020846">
    <property type="entry name" value="MFS_dom"/>
</dbReference>
<protein>
    <submittedName>
        <fullName evidence="10">MFS transporter</fullName>
    </submittedName>
</protein>
<keyword evidence="3" id="KW-0813">Transport</keyword>
<dbReference type="SUPFAM" id="SSF103473">
    <property type="entry name" value="MFS general substrate transporter"/>
    <property type="match status" value="1"/>
</dbReference>
<name>A0ABT7SJT4_9CELL</name>
<keyword evidence="6 8" id="KW-0472">Membrane</keyword>
<feature type="transmembrane region" description="Helical" evidence="8">
    <location>
        <begin position="66"/>
        <end position="87"/>
    </location>
</feature>
<feature type="transmembrane region" description="Helical" evidence="8">
    <location>
        <begin position="403"/>
        <end position="427"/>
    </location>
</feature>
<feature type="transmembrane region" description="Helical" evidence="8">
    <location>
        <begin position="339"/>
        <end position="364"/>
    </location>
</feature>
<evidence type="ECO:0000256" key="7">
    <source>
        <dbReference type="SAM" id="MobiDB-lite"/>
    </source>
</evidence>
<dbReference type="InterPro" id="IPR051788">
    <property type="entry name" value="MFS_Transporter"/>
</dbReference>
<feature type="transmembrane region" description="Helical" evidence="8">
    <location>
        <begin position="312"/>
        <end position="333"/>
    </location>
</feature>
<evidence type="ECO:0000313" key="11">
    <source>
        <dbReference type="Proteomes" id="UP001529338"/>
    </source>
</evidence>
<evidence type="ECO:0000256" key="8">
    <source>
        <dbReference type="SAM" id="Phobius"/>
    </source>
</evidence>
<keyword evidence="5 8" id="KW-1133">Transmembrane helix</keyword>
<feature type="transmembrane region" description="Helical" evidence="8">
    <location>
        <begin position="247"/>
        <end position="264"/>
    </location>
</feature>
<dbReference type="PANTHER" id="PTHR23514">
    <property type="entry name" value="BYPASS OF STOP CODON PROTEIN 6"/>
    <property type="match status" value="1"/>
</dbReference>
<dbReference type="InterPro" id="IPR036259">
    <property type="entry name" value="MFS_trans_sf"/>
</dbReference>
<comment type="caution">
    <text evidence="10">The sequence shown here is derived from an EMBL/GenBank/DDBJ whole genome shotgun (WGS) entry which is preliminary data.</text>
</comment>
<feature type="transmembrane region" description="Helical" evidence="8">
    <location>
        <begin position="122"/>
        <end position="143"/>
    </location>
</feature>
<keyword evidence="4 8" id="KW-0812">Transmembrane</keyword>
<feature type="transmembrane region" description="Helical" evidence="8">
    <location>
        <begin position="94"/>
        <end position="116"/>
    </location>
</feature>
<evidence type="ECO:0000256" key="4">
    <source>
        <dbReference type="ARBA" id="ARBA00022692"/>
    </source>
</evidence>
<comment type="similarity">
    <text evidence="2">Belongs to the major facilitator superfamily.</text>
</comment>
<evidence type="ECO:0000256" key="2">
    <source>
        <dbReference type="ARBA" id="ARBA00008335"/>
    </source>
</evidence>
<feature type="domain" description="Major facilitator superfamily (MFS) profile" evidence="9">
    <location>
        <begin position="28"/>
        <end position="428"/>
    </location>
</feature>
<gene>
    <name evidence="10" type="ORF">QRT04_16020</name>
</gene>
<feature type="transmembrane region" description="Helical" evidence="8">
    <location>
        <begin position="183"/>
        <end position="201"/>
    </location>
</feature>
<feature type="transmembrane region" description="Helical" evidence="8">
    <location>
        <begin position="155"/>
        <end position="177"/>
    </location>
</feature>
<proteinExistence type="inferred from homology"/>
<keyword evidence="11" id="KW-1185">Reference proteome</keyword>
<dbReference type="PANTHER" id="PTHR23514:SF3">
    <property type="entry name" value="BYPASS OF STOP CODON PROTEIN 6"/>
    <property type="match status" value="1"/>
</dbReference>
<reference evidence="10 11" key="1">
    <citation type="submission" date="2023-06" db="EMBL/GenBank/DDBJ databases">
        <title>Cellulomonas sp. MW4 Whole genome sequence.</title>
        <authorList>
            <person name="Park S."/>
        </authorList>
    </citation>
    <scope>NUCLEOTIDE SEQUENCE [LARGE SCALE GENOMIC DNA]</scope>
    <source>
        <strain evidence="10 11">MW4</strain>
    </source>
</reference>
<evidence type="ECO:0000256" key="6">
    <source>
        <dbReference type="ARBA" id="ARBA00023136"/>
    </source>
</evidence>
<feature type="transmembrane region" description="Helical" evidence="8">
    <location>
        <begin position="284"/>
        <end position="305"/>
    </location>
</feature>
<feature type="transmembrane region" description="Helical" evidence="8">
    <location>
        <begin position="376"/>
        <end position="397"/>
    </location>
</feature>
<comment type="subcellular location">
    <subcellularLocation>
        <location evidence="1">Cell membrane</location>
        <topology evidence="1">Multi-pass membrane protein</topology>
    </subcellularLocation>
</comment>
<feature type="transmembrane region" description="Helical" evidence="8">
    <location>
        <begin position="30"/>
        <end position="46"/>
    </location>
</feature>
<feature type="region of interest" description="Disordered" evidence="7">
    <location>
        <begin position="1"/>
        <end position="22"/>
    </location>
</feature>
<evidence type="ECO:0000256" key="3">
    <source>
        <dbReference type="ARBA" id="ARBA00022448"/>
    </source>
</evidence>
<sequence length="437" mass="44306">MTTPAARRDPSPHPSEGDGRTGFERDRMTIAFYSCFVVWGWLLYSFNPSVPLLAEDLGISDAQAGLHGTAMAVGGIVAAFVTPRLVVRRGRRATLLLACGLVAVGIVALVSAPTLAWSLTAMLALALGGNAMISCAQVGLALRHGRTASAAITEANGVGSSLGLVGPIAVGACVAIGWGWRPAVLVTAALAVTAAVLNRLVPVGGPMTPRAPRRPEHLVAVPPVVPVPMDADAIVAPHEDTPGRHRFGLPSWCFLGGVVAAIAIENATTYWSTNLVREQTGAGAGIATATTAGLVAGMSLIRFVVGPLSLRVPPAALLSGAFGVAIVGWAIVWTAHETWVAIAGLFVAGLGYGAQYPLSIALLLETAPGASDAAQARATLAGGLAIGVAPFLLGALADAVGTHTAFVVVPCFAVLGGLATAFGGVLVHRSHAARLRG</sequence>
<dbReference type="InterPro" id="IPR011701">
    <property type="entry name" value="MFS"/>
</dbReference>
<dbReference type="Pfam" id="PF07690">
    <property type="entry name" value="MFS_1"/>
    <property type="match status" value="2"/>
</dbReference>
<dbReference type="Gene3D" id="1.20.1250.20">
    <property type="entry name" value="MFS general substrate transporter like domains"/>
    <property type="match status" value="2"/>
</dbReference>
<dbReference type="RefSeq" id="WP_289456621.1">
    <property type="nucleotide sequence ID" value="NZ_JAUCGQ010000003.1"/>
</dbReference>
<evidence type="ECO:0000259" key="9">
    <source>
        <dbReference type="PROSITE" id="PS50850"/>
    </source>
</evidence>
<evidence type="ECO:0000313" key="10">
    <source>
        <dbReference type="EMBL" id="MDM7856445.1"/>
    </source>
</evidence>
<evidence type="ECO:0000256" key="5">
    <source>
        <dbReference type="ARBA" id="ARBA00022989"/>
    </source>
</evidence>
<dbReference type="PROSITE" id="PS50850">
    <property type="entry name" value="MFS"/>
    <property type="match status" value="1"/>
</dbReference>